<dbReference type="AlphaFoldDB" id="A0A967C217"/>
<keyword evidence="2" id="KW-1185">Reference proteome</keyword>
<sequence length="86" mass="9835">MARFVPDWPALMNKRTVASYLDLAREDGNLKREFKEWRDMPGFPKPDPDTGLFYRPAIDAFLAVHFGYADPLQADKQALDKEFAGS</sequence>
<dbReference type="Proteomes" id="UP000761264">
    <property type="component" value="Unassembled WGS sequence"/>
</dbReference>
<evidence type="ECO:0000313" key="1">
    <source>
        <dbReference type="EMBL" id="NIA67568.1"/>
    </source>
</evidence>
<dbReference type="EMBL" id="JAAQPH010000002">
    <property type="protein sequence ID" value="NIA67568.1"/>
    <property type="molecule type" value="Genomic_DNA"/>
</dbReference>
<evidence type="ECO:0000313" key="2">
    <source>
        <dbReference type="Proteomes" id="UP000761264"/>
    </source>
</evidence>
<accession>A0A967C217</accession>
<gene>
    <name evidence="1" type="ORF">HBA54_03095</name>
</gene>
<protein>
    <submittedName>
        <fullName evidence="1">Uncharacterized protein</fullName>
    </submittedName>
</protein>
<reference evidence="1" key="1">
    <citation type="submission" date="2020-03" db="EMBL/GenBank/DDBJ databases">
        <title>Genome of Pelagibius litoralis DSM 21314T.</title>
        <authorList>
            <person name="Wang G."/>
        </authorList>
    </citation>
    <scope>NUCLEOTIDE SEQUENCE</scope>
    <source>
        <strain evidence="1">DSM 21314</strain>
    </source>
</reference>
<comment type="caution">
    <text evidence="1">The sequence shown here is derived from an EMBL/GenBank/DDBJ whole genome shotgun (WGS) entry which is preliminary data.</text>
</comment>
<organism evidence="1 2">
    <name type="scientific">Pelagibius litoralis</name>
    <dbReference type="NCBI Taxonomy" id="374515"/>
    <lineage>
        <taxon>Bacteria</taxon>
        <taxon>Pseudomonadati</taxon>
        <taxon>Pseudomonadota</taxon>
        <taxon>Alphaproteobacteria</taxon>
        <taxon>Rhodospirillales</taxon>
        <taxon>Rhodovibrionaceae</taxon>
        <taxon>Pelagibius</taxon>
    </lineage>
</organism>
<proteinExistence type="predicted"/>
<name>A0A967C217_9PROT</name>
<dbReference type="RefSeq" id="WP_167221257.1">
    <property type="nucleotide sequence ID" value="NZ_JAAQPH010000002.1"/>
</dbReference>